<sequence>MKFKYLYLLSLLFVLNSCKNENQKRLAENKKDAQKKEVIFSNINKAWVFNANPVNETSRSTASGWSEWRMFLSELEQKPKKTIRAFQDKSAEISKKVMALNTNVPVNFDKPQFKARIAILITKVRMMDLYIHLKDIPDQKVVALIPEINTELVSLQNQMDKIVQKSKIPLEEGESELLRMLDTTRAIPNTPQLQPDPNTARIE</sequence>
<dbReference type="AlphaFoldDB" id="A0A1M5EQ00"/>
<organism evidence="1 2">
    <name type="scientific">Flavobacterium fluvii</name>
    <dbReference type="NCBI Taxonomy" id="468056"/>
    <lineage>
        <taxon>Bacteria</taxon>
        <taxon>Pseudomonadati</taxon>
        <taxon>Bacteroidota</taxon>
        <taxon>Flavobacteriia</taxon>
        <taxon>Flavobacteriales</taxon>
        <taxon>Flavobacteriaceae</taxon>
        <taxon>Flavobacterium</taxon>
    </lineage>
</organism>
<evidence type="ECO:0000313" key="2">
    <source>
        <dbReference type="Proteomes" id="UP000184516"/>
    </source>
</evidence>
<accession>A0A1M5EQ00</accession>
<reference evidence="2" key="1">
    <citation type="submission" date="2016-11" db="EMBL/GenBank/DDBJ databases">
        <authorList>
            <person name="Varghese N."/>
            <person name="Submissions S."/>
        </authorList>
    </citation>
    <scope>NUCLEOTIDE SEQUENCE [LARGE SCALE GENOMIC DNA]</scope>
    <source>
        <strain evidence="2">DSM 19978</strain>
    </source>
</reference>
<dbReference type="RefSeq" id="WP_073367553.1">
    <property type="nucleotide sequence ID" value="NZ_FQWB01000001.1"/>
</dbReference>
<evidence type="ECO:0000313" key="1">
    <source>
        <dbReference type="EMBL" id="SHF81315.1"/>
    </source>
</evidence>
<dbReference type="STRING" id="468056.SAMN05443549_101431"/>
<gene>
    <name evidence="1" type="ORF">SAMN05443549_101431</name>
</gene>
<dbReference type="OrthoDB" id="1443728at2"/>
<proteinExistence type="predicted"/>
<keyword evidence="2" id="KW-1185">Reference proteome</keyword>
<name>A0A1M5EQ00_9FLAO</name>
<dbReference type="EMBL" id="FQWB01000001">
    <property type="protein sequence ID" value="SHF81315.1"/>
    <property type="molecule type" value="Genomic_DNA"/>
</dbReference>
<dbReference type="Proteomes" id="UP000184516">
    <property type="component" value="Unassembled WGS sequence"/>
</dbReference>
<protein>
    <submittedName>
        <fullName evidence="1">Uncharacterized protein</fullName>
    </submittedName>
</protein>